<gene>
    <name evidence="2" type="ORF">A2607_00085</name>
</gene>
<sequence>MKQQGIVKLLIIILVAVILLSYFGINIRQVAESDVGQANFGYLGGWITKLWTWLTGLWGQFVAPQLPAGWR</sequence>
<evidence type="ECO:0000313" key="2">
    <source>
        <dbReference type="EMBL" id="OHA60053.1"/>
    </source>
</evidence>
<keyword evidence="1" id="KW-1133">Transmembrane helix</keyword>
<protein>
    <recommendedName>
        <fullName evidence="4">DUF5671 domain-containing protein</fullName>
    </recommendedName>
</protein>
<accession>A0A1G2QI70</accession>
<keyword evidence="1" id="KW-0472">Membrane</keyword>
<reference evidence="2 3" key="1">
    <citation type="journal article" date="2016" name="Nat. Commun.">
        <title>Thousands of microbial genomes shed light on interconnected biogeochemical processes in an aquifer system.</title>
        <authorList>
            <person name="Anantharaman K."/>
            <person name="Brown C.T."/>
            <person name="Hug L.A."/>
            <person name="Sharon I."/>
            <person name="Castelle C.J."/>
            <person name="Probst A.J."/>
            <person name="Thomas B.C."/>
            <person name="Singh A."/>
            <person name="Wilkins M.J."/>
            <person name="Karaoz U."/>
            <person name="Brodie E.L."/>
            <person name="Williams K.H."/>
            <person name="Hubbard S.S."/>
            <person name="Banfield J.F."/>
        </authorList>
    </citation>
    <scope>NUCLEOTIDE SEQUENCE [LARGE SCALE GENOMIC DNA]</scope>
</reference>
<evidence type="ECO:0000313" key="3">
    <source>
        <dbReference type="Proteomes" id="UP000178481"/>
    </source>
</evidence>
<comment type="caution">
    <text evidence="2">The sequence shown here is derived from an EMBL/GenBank/DDBJ whole genome shotgun (WGS) entry which is preliminary data.</text>
</comment>
<dbReference type="EMBL" id="MHTI01000011">
    <property type="protein sequence ID" value="OHA60053.1"/>
    <property type="molecule type" value="Genomic_DNA"/>
</dbReference>
<keyword evidence="1" id="KW-0812">Transmembrane</keyword>
<evidence type="ECO:0008006" key="4">
    <source>
        <dbReference type="Google" id="ProtNLM"/>
    </source>
</evidence>
<dbReference type="Proteomes" id="UP000178481">
    <property type="component" value="Unassembled WGS sequence"/>
</dbReference>
<evidence type="ECO:0000256" key="1">
    <source>
        <dbReference type="SAM" id="Phobius"/>
    </source>
</evidence>
<name>A0A1G2QI70_9BACT</name>
<feature type="transmembrane region" description="Helical" evidence="1">
    <location>
        <begin position="6"/>
        <end position="25"/>
    </location>
</feature>
<organism evidence="2 3">
    <name type="scientific">Candidatus Vogelbacteria bacterium RIFOXYD1_FULL_42_15</name>
    <dbReference type="NCBI Taxonomy" id="1802437"/>
    <lineage>
        <taxon>Bacteria</taxon>
        <taxon>Candidatus Vogeliibacteriota</taxon>
    </lineage>
</organism>
<dbReference type="AlphaFoldDB" id="A0A1G2QI70"/>
<proteinExistence type="predicted"/>